<sequence>MLLLRDIYLNFLLNDMLPRRLRMAAINITRWNSALGIGREFTQDMIEYTKLRKSEGATMALVAAASGTPGVFWTMNRYEDQSEADKDLESIFDSEAGKKRDEIQKKLAEKLIYTRAEIVVPMTNVPSEKPGAFNAMHLLPAKGRSRDFMPRARRVVDYIADKGQTVGFISARSGNINRCWLFLAAKDQGEADSNAKTNYEDPAFVNAWFDMVESLEATPELQRGRLLLSTRD</sequence>
<dbReference type="AlphaFoldDB" id="A0A382BEL0"/>
<protein>
    <recommendedName>
        <fullName evidence="2">NIPSNAP domain-containing protein</fullName>
    </recommendedName>
</protein>
<organism evidence="1">
    <name type="scientific">marine metagenome</name>
    <dbReference type="NCBI Taxonomy" id="408172"/>
    <lineage>
        <taxon>unclassified sequences</taxon>
        <taxon>metagenomes</taxon>
        <taxon>ecological metagenomes</taxon>
    </lineage>
</organism>
<reference evidence="1" key="1">
    <citation type="submission" date="2018-05" db="EMBL/GenBank/DDBJ databases">
        <authorList>
            <person name="Lanie J.A."/>
            <person name="Ng W.-L."/>
            <person name="Kazmierczak K.M."/>
            <person name="Andrzejewski T.M."/>
            <person name="Davidsen T.M."/>
            <person name="Wayne K.J."/>
            <person name="Tettelin H."/>
            <person name="Glass J.I."/>
            <person name="Rusch D."/>
            <person name="Podicherti R."/>
            <person name="Tsui H.-C.T."/>
            <person name="Winkler M.E."/>
        </authorList>
    </citation>
    <scope>NUCLEOTIDE SEQUENCE</scope>
</reference>
<evidence type="ECO:0000313" key="1">
    <source>
        <dbReference type="EMBL" id="SVB11941.1"/>
    </source>
</evidence>
<accession>A0A382BEL0</accession>
<name>A0A382BEL0_9ZZZZ</name>
<evidence type="ECO:0008006" key="2">
    <source>
        <dbReference type="Google" id="ProtNLM"/>
    </source>
</evidence>
<dbReference type="EMBL" id="UINC01029359">
    <property type="protein sequence ID" value="SVB11941.1"/>
    <property type="molecule type" value="Genomic_DNA"/>
</dbReference>
<proteinExistence type="predicted"/>
<gene>
    <name evidence="1" type="ORF">METZ01_LOCUS164795</name>
</gene>